<gene>
    <name evidence="1" type="ordered locus">TREPR_1065</name>
</gene>
<name>F5YHD6_TREPZ</name>
<dbReference type="PANTHER" id="PTHR35868:SF3">
    <property type="entry name" value="DUF2804 DOMAIN-CONTAINING PROTEIN"/>
    <property type="match status" value="1"/>
</dbReference>
<reference evidence="2" key="1">
    <citation type="submission" date="2009-12" db="EMBL/GenBank/DDBJ databases">
        <title>Complete sequence of Treponema primitia strain ZAS-2.</title>
        <authorList>
            <person name="Tetu S.G."/>
            <person name="Matson E."/>
            <person name="Ren Q."/>
            <person name="Seshadri R."/>
            <person name="Elbourne L."/>
            <person name="Hassan K.A."/>
            <person name="Durkin A."/>
            <person name="Radune D."/>
            <person name="Mohamoud Y."/>
            <person name="Shay R."/>
            <person name="Jin S."/>
            <person name="Zhang X."/>
            <person name="Lucey K."/>
            <person name="Ballor N.R."/>
            <person name="Ottesen E."/>
            <person name="Rosenthal R."/>
            <person name="Allen A."/>
            <person name="Leadbetter J.R."/>
            <person name="Paulsen I.T."/>
        </authorList>
    </citation>
    <scope>NUCLEOTIDE SEQUENCE [LARGE SCALE GENOMIC DNA]</scope>
    <source>
        <strain evidence="2">ATCC BAA-887 / DSM 12427 / ZAS-2</strain>
    </source>
</reference>
<proteinExistence type="predicted"/>
<reference evidence="1 2" key="2">
    <citation type="journal article" date="2011" name="ISME J.">
        <title>RNA-seq reveals cooperative metabolic interactions between two termite-gut spirochete species in co-culture.</title>
        <authorList>
            <person name="Rosenthal A.Z."/>
            <person name="Matson E.G."/>
            <person name="Eldar A."/>
            <person name="Leadbetter J.R."/>
        </authorList>
    </citation>
    <scope>NUCLEOTIDE SEQUENCE [LARGE SCALE GENOMIC DNA]</scope>
    <source>
        <strain evidence="2">ATCC BAA-887 / DSM 12427 / ZAS-2</strain>
    </source>
</reference>
<dbReference type="Pfam" id="PF10974">
    <property type="entry name" value="DUF2804"/>
    <property type="match status" value="1"/>
</dbReference>
<accession>F5YHD6</accession>
<dbReference type="STRING" id="545694.TREPR_1065"/>
<dbReference type="PANTHER" id="PTHR35868">
    <property type="entry name" value="DUF2804 DOMAIN-CONTAINING PROTEIN-RELATED"/>
    <property type="match status" value="1"/>
</dbReference>
<evidence type="ECO:0000313" key="1">
    <source>
        <dbReference type="EMBL" id="AEF86255.1"/>
    </source>
</evidence>
<keyword evidence="2" id="KW-1185">Reference proteome</keyword>
<dbReference type="AlphaFoldDB" id="F5YHD6"/>
<organism evidence="1 2">
    <name type="scientific">Treponema primitia (strain ATCC BAA-887 / DSM 12427 / ZAS-2)</name>
    <dbReference type="NCBI Taxonomy" id="545694"/>
    <lineage>
        <taxon>Bacteria</taxon>
        <taxon>Pseudomonadati</taxon>
        <taxon>Spirochaetota</taxon>
        <taxon>Spirochaetia</taxon>
        <taxon>Spirochaetales</taxon>
        <taxon>Treponemataceae</taxon>
        <taxon>Treponema</taxon>
    </lineage>
</organism>
<dbReference type="eggNOG" id="COG3250">
    <property type="taxonomic scope" value="Bacteria"/>
</dbReference>
<protein>
    <recommendedName>
        <fullName evidence="3">DUF2804 domain-containing protein</fullName>
    </recommendedName>
</protein>
<sequence>MAPIETDTQRPILDETGKPVNFGWARSPLFLYNKDLVHPPYGRITESERYIIFSPTHLMIFDVMDGGCLGYISISVVSLKDKKRSTQPFTIPFPLGIFDLPSSSETGSARIQRKKFAIDFSAMEGGSRIIKVDIPRFGHHRRLRGEVVLSPPPGAESMVTCSPWRREKNAFWYTRRSPWYIAEGVMQFGSTELVFLKDKAWGIFDWNRGVRPRGDIRLWAAACGKSGGRQIGFNVGYSSADSGPGTENAFFAEGKLHKLDQVTFHIPPTDWLEPWRFTSNDKRLEMTFTPHQERSDRNVMFFHTLTRRQVCGSFSGKVILDDGAKLEFQDITGFAERRKTRF</sequence>
<dbReference type="HOGENOM" id="CLU_068418_0_0_12"/>
<evidence type="ECO:0000313" key="2">
    <source>
        <dbReference type="Proteomes" id="UP000009223"/>
    </source>
</evidence>
<dbReference type="RefSeq" id="WP_015709003.1">
    <property type="nucleotide sequence ID" value="NC_015578.1"/>
</dbReference>
<evidence type="ECO:0008006" key="3">
    <source>
        <dbReference type="Google" id="ProtNLM"/>
    </source>
</evidence>
<dbReference type="KEGG" id="tpi:TREPR_1065"/>
<dbReference type="EMBL" id="CP001843">
    <property type="protein sequence ID" value="AEF86255.1"/>
    <property type="molecule type" value="Genomic_DNA"/>
</dbReference>
<dbReference type="OrthoDB" id="9762066at2"/>
<dbReference type="Proteomes" id="UP000009223">
    <property type="component" value="Chromosome"/>
</dbReference>
<dbReference type="InterPro" id="IPR021243">
    <property type="entry name" value="DUF2804"/>
</dbReference>